<dbReference type="RefSeq" id="XP_019501739.1">
    <property type="nucleotide sequence ID" value="XM_019646194.1"/>
</dbReference>
<feature type="compositionally biased region" description="Basic and acidic residues" evidence="1">
    <location>
        <begin position="72"/>
        <end position="88"/>
    </location>
</feature>
<protein>
    <submittedName>
        <fullName evidence="3">Collagen alpha-1(III) chain-like</fullName>
    </submittedName>
</protein>
<evidence type="ECO:0000313" key="3">
    <source>
        <dbReference type="RefSeq" id="XP_019501739.1"/>
    </source>
</evidence>
<feature type="compositionally biased region" description="Basic and acidic residues" evidence="1">
    <location>
        <begin position="1"/>
        <end position="12"/>
    </location>
</feature>
<name>A0A8B7RKY5_HIPAR</name>
<dbReference type="KEGG" id="hai:109384663"/>
<feature type="compositionally biased region" description="Low complexity" evidence="1">
    <location>
        <begin position="160"/>
        <end position="179"/>
    </location>
</feature>
<keyword evidence="2" id="KW-1185">Reference proteome</keyword>
<dbReference type="AlphaFoldDB" id="A0A8B7RKY5"/>
<evidence type="ECO:0000256" key="1">
    <source>
        <dbReference type="SAM" id="MobiDB-lite"/>
    </source>
</evidence>
<feature type="region of interest" description="Disordered" evidence="1">
    <location>
        <begin position="1"/>
        <end position="110"/>
    </location>
</feature>
<proteinExistence type="predicted"/>
<accession>A0A8B7RKY5</accession>
<feature type="region of interest" description="Disordered" evidence="1">
    <location>
        <begin position="133"/>
        <end position="225"/>
    </location>
</feature>
<gene>
    <name evidence="3" type="primary">LOC109384663</name>
</gene>
<evidence type="ECO:0000313" key="2">
    <source>
        <dbReference type="Proteomes" id="UP000694851"/>
    </source>
</evidence>
<dbReference type="GeneID" id="109384663"/>
<dbReference type="Proteomes" id="UP000694851">
    <property type="component" value="Unplaced"/>
</dbReference>
<organism evidence="2 3">
    <name type="scientific">Hipposideros armiger</name>
    <name type="common">Great Himalayan leaf-nosed bat</name>
    <dbReference type="NCBI Taxonomy" id="186990"/>
    <lineage>
        <taxon>Eukaryota</taxon>
        <taxon>Metazoa</taxon>
        <taxon>Chordata</taxon>
        <taxon>Craniata</taxon>
        <taxon>Vertebrata</taxon>
        <taxon>Euteleostomi</taxon>
        <taxon>Mammalia</taxon>
        <taxon>Eutheria</taxon>
        <taxon>Laurasiatheria</taxon>
        <taxon>Chiroptera</taxon>
        <taxon>Yinpterochiroptera</taxon>
        <taxon>Rhinolophoidea</taxon>
        <taxon>Hipposideridae</taxon>
        <taxon>Hipposideros</taxon>
    </lineage>
</organism>
<sequence length="287" mass="29218">MGSPKKERKDIEQPLAPPTGSSLRPPLVPGKTFWSPAPGGHSSTGWGAGSLSLSREGRRGGGEGGGSCPGGRTDRHCLRGRPGRDIWERGGPGGRRRAGARGAPPGRLAGGGIARCLSGEEGVAVGEASFAIRRKRGGRDRASPGPPRQCLLLPRRDPARAGSASARPVPSARASGRLLRSWRRRPRGPPSGVQCPAGQARGKEDAGSAPESPGGRAGAGPGRAQGVCGLLAAAPGRSTGPGVLGGAACHRARAGGQSAVRVSPWPLSKSPPRFDYKVDIVFYGCGN</sequence>
<reference evidence="3" key="1">
    <citation type="submission" date="2025-08" db="UniProtKB">
        <authorList>
            <consortium name="RefSeq"/>
        </authorList>
    </citation>
    <scope>IDENTIFICATION</scope>
    <source>
        <tissue evidence="3">Muscle</tissue>
    </source>
</reference>